<feature type="domain" description="Moybdenum cofactor oxidoreductase dimerisation" evidence="5">
    <location>
        <begin position="139"/>
        <end position="209"/>
    </location>
</feature>
<dbReference type="InterPro" id="IPR008333">
    <property type="entry name" value="Cbr1-like_FAD-bd_dom"/>
</dbReference>
<feature type="compositionally biased region" description="Low complexity" evidence="3">
    <location>
        <begin position="74"/>
        <end position="86"/>
    </location>
</feature>
<evidence type="ECO:0000313" key="6">
    <source>
        <dbReference type="EMBL" id="EGO55948.1"/>
    </source>
</evidence>
<proteinExistence type="predicted"/>
<dbReference type="InterPro" id="IPR014756">
    <property type="entry name" value="Ig_E-set"/>
</dbReference>
<dbReference type="Gene3D" id="2.60.40.650">
    <property type="match status" value="1"/>
</dbReference>
<dbReference type="Proteomes" id="UP000008065">
    <property type="component" value="Unassembled WGS sequence"/>
</dbReference>
<dbReference type="SUPFAM" id="SSF81296">
    <property type="entry name" value="E set domains"/>
    <property type="match status" value="1"/>
</dbReference>
<organism evidence="6 7">
    <name type="scientific">Neurospora tetrasperma (strain FGSC 2508 / ATCC MYA-4615 / P0657)</name>
    <dbReference type="NCBI Taxonomy" id="510951"/>
    <lineage>
        <taxon>Eukaryota</taxon>
        <taxon>Fungi</taxon>
        <taxon>Dikarya</taxon>
        <taxon>Ascomycota</taxon>
        <taxon>Pezizomycotina</taxon>
        <taxon>Sordariomycetes</taxon>
        <taxon>Sordariomycetidae</taxon>
        <taxon>Sordariales</taxon>
        <taxon>Sordariaceae</taxon>
        <taxon>Neurospora</taxon>
    </lineage>
</organism>
<feature type="region of interest" description="Disordered" evidence="3">
    <location>
        <begin position="56"/>
        <end position="87"/>
    </location>
</feature>
<dbReference type="GO" id="GO:0030151">
    <property type="term" value="F:molybdenum ion binding"/>
    <property type="evidence" value="ECO:0007669"/>
    <property type="project" value="InterPro"/>
</dbReference>
<dbReference type="InterPro" id="IPR017938">
    <property type="entry name" value="Riboflavin_synthase-like_b-brl"/>
</dbReference>
<feature type="region of interest" description="Disordered" evidence="3">
    <location>
        <begin position="286"/>
        <end position="309"/>
    </location>
</feature>
<dbReference type="InterPro" id="IPR005066">
    <property type="entry name" value="MoCF_OxRdtse_dimer"/>
</dbReference>
<dbReference type="HOGENOM" id="CLU_921648_0_0_1"/>
<feature type="compositionally biased region" description="Polar residues" evidence="3">
    <location>
        <begin position="56"/>
        <end position="69"/>
    </location>
</feature>
<name>F8MSR2_NEUT8</name>
<dbReference type="EMBL" id="GL891306">
    <property type="protein sequence ID" value="EGO55948.1"/>
    <property type="molecule type" value="Genomic_DNA"/>
</dbReference>
<feature type="domain" description="Flavoprotein pyridine nucleotide cytochrome reductase-like FAD-binding" evidence="4">
    <location>
        <begin position="312"/>
        <end position="368"/>
    </location>
</feature>
<dbReference type="OrthoDB" id="4564677at2759"/>
<evidence type="ECO:0000256" key="3">
    <source>
        <dbReference type="SAM" id="MobiDB-lite"/>
    </source>
</evidence>
<dbReference type="SUPFAM" id="SSF63380">
    <property type="entry name" value="Riboflavin synthase domain-like"/>
    <property type="match status" value="1"/>
</dbReference>
<keyword evidence="1" id="KW-0285">Flavoprotein</keyword>
<dbReference type="Pfam" id="PF03404">
    <property type="entry name" value="Mo-co_dimer"/>
    <property type="match status" value="1"/>
</dbReference>
<keyword evidence="7" id="KW-1185">Reference proteome</keyword>
<dbReference type="KEGG" id="nte:NEUTE1DRAFT131556"/>
<evidence type="ECO:0000259" key="5">
    <source>
        <dbReference type="Pfam" id="PF03404"/>
    </source>
</evidence>
<dbReference type="Pfam" id="PF00970">
    <property type="entry name" value="FAD_binding_6"/>
    <property type="match status" value="1"/>
</dbReference>
<dbReference type="RefSeq" id="XP_009853709.1">
    <property type="nucleotide sequence ID" value="XM_009855407.1"/>
</dbReference>
<sequence length="376" mass="41636">MGELVNFCDVIQSQRDIHIKPPPSPKGKSVGMRVGTLSPVLFHSLEHETDVVSQLKQNHGNDTPDNCSGSHDVPTSSAPAKSTPSTLWISPKQTNLKSYYHNWDNRLMPSVVTEKDGRFAETLFHNPSTTCCGNNFNSEVQMVKVSLDGEDNWLYTTREFPDSPLRHGNRFLAWIHRHLDVDVSQLLRAKSITVRALNASKTTQPEKPTSVVWTDRHCDSPDSRQAHQQTASLPSYKRIYLQFPEGKADPGLGCLFGNTLPLNHFYQPKTVGFMVTNPREDLSQAPEASCTHRRPSPSRRAHISPKSAAMEEVTNCSLRDGQSGTFDLTVKTYFPSPSQPGGTLSHILDCLPLGSEVEIRGPTGDITYHGNGHSSV</sequence>
<evidence type="ECO:0000256" key="1">
    <source>
        <dbReference type="ARBA" id="ARBA00022630"/>
    </source>
</evidence>
<reference evidence="7" key="1">
    <citation type="journal article" date="2011" name="Genetics">
        <title>Massive changes in genome architecture accompany the transition to self-fertility in the filamentous fungus Neurospora tetrasperma.</title>
        <authorList>
            <person name="Ellison C.E."/>
            <person name="Stajich J.E."/>
            <person name="Jacobson D.J."/>
            <person name="Natvig D.O."/>
            <person name="Lapidus A."/>
            <person name="Foster B."/>
            <person name="Aerts A."/>
            <person name="Riley R."/>
            <person name="Lindquist E.A."/>
            <person name="Grigoriev I.V."/>
            <person name="Taylor J.W."/>
        </authorList>
    </citation>
    <scope>NUCLEOTIDE SEQUENCE [LARGE SCALE GENOMIC DNA]</scope>
    <source>
        <strain evidence="7">FGSC 2508 / P0657</strain>
    </source>
</reference>
<gene>
    <name evidence="6" type="ORF">NEUTE1DRAFT_131556</name>
</gene>
<dbReference type="GeneID" id="20825551"/>
<evidence type="ECO:0000256" key="2">
    <source>
        <dbReference type="ARBA" id="ARBA00022827"/>
    </source>
</evidence>
<evidence type="ECO:0000259" key="4">
    <source>
        <dbReference type="Pfam" id="PF00970"/>
    </source>
</evidence>
<evidence type="ECO:0000313" key="7">
    <source>
        <dbReference type="Proteomes" id="UP000008065"/>
    </source>
</evidence>
<dbReference type="VEuPathDB" id="FungiDB:NEUTE1DRAFT_131556"/>
<dbReference type="Gene3D" id="2.40.30.10">
    <property type="entry name" value="Translation factors"/>
    <property type="match status" value="1"/>
</dbReference>
<dbReference type="GO" id="GO:0016491">
    <property type="term" value="F:oxidoreductase activity"/>
    <property type="evidence" value="ECO:0007669"/>
    <property type="project" value="InterPro"/>
</dbReference>
<accession>F8MSR2</accession>
<keyword evidence="2" id="KW-0274">FAD</keyword>
<protein>
    <recommendedName>
        <fullName evidence="8">FAD-binding FR-type domain-containing protein</fullName>
    </recommendedName>
</protein>
<feature type="compositionally biased region" description="Basic residues" evidence="3">
    <location>
        <begin position="291"/>
        <end position="303"/>
    </location>
</feature>
<evidence type="ECO:0008006" key="8">
    <source>
        <dbReference type="Google" id="ProtNLM"/>
    </source>
</evidence>
<dbReference type="AlphaFoldDB" id="F8MSR2"/>